<comment type="similarity">
    <text evidence="1">Belongs to the alkylbase DNA glycosidase AlkA family.</text>
</comment>
<feature type="region of interest" description="Disordered" evidence="4">
    <location>
        <begin position="21"/>
        <end position="40"/>
    </location>
</feature>
<feature type="compositionally biased region" description="Polar residues" evidence="4">
    <location>
        <begin position="84"/>
        <end position="95"/>
    </location>
</feature>
<gene>
    <name evidence="6" type="ORF">CYFA0S_36e00540g</name>
</gene>
<dbReference type="PROSITE" id="PS00516">
    <property type="entry name" value="ALKYLBASE_DNA_GLYCOS"/>
    <property type="match status" value="1"/>
</dbReference>
<dbReference type="CDD" id="cd00056">
    <property type="entry name" value="ENDO3c"/>
    <property type="match status" value="1"/>
</dbReference>
<dbReference type="InterPro" id="IPR000035">
    <property type="entry name" value="Alkylbase_DNA_glycsylse_CS"/>
</dbReference>
<dbReference type="EMBL" id="LK052921">
    <property type="protein sequence ID" value="CDR47697.1"/>
    <property type="molecule type" value="Genomic_DNA"/>
</dbReference>
<accession>A0A061BCJ0</accession>
<dbReference type="OrthoDB" id="415889at2759"/>
<dbReference type="InterPro" id="IPR003265">
    <property type="entry name" value="HhH-GPD_domain"/>
</dbReference>
<dbReference type="Gene3D" id="1.10.1670.40">
    <property type="match status" value="1"/>
</dbReference>
<dbReference type="PANTHER" id="PTHR43003">
    <property type="entry name" value="DNA-3-METHYLADENINE GLYCOSYLASE"/>
    <property type="match status" value="1"/>
</dbReference>
<evidence type="ECO:0000256" key="3">
    <source>
        <dbReference type="ARBA" id="ARBA00023204"/>
    </source>
</evidence>
<dbReference type="PhylomeDB" id="A0A061BCJ0"/>
<dbReference type="VEuPathDB" id="FungiDB:BON22_5025"/>
<dbReference type="InterPro" id="IPR011257">
    <property type="entry name" value="DNA_glycosylase"/>
</dbReference>
<reference evidence="6" key="1">
    <citation type="journal article" date="2014" name="Genome Announc.">
        <title>Genome sequence of the yeast Cyberlindnera fabianii (Hansenula fabianii).</title>
        <authorList>
            <person name="Freel K.C."/>
            <person name="Sarilar V."/>
            <person name="Neuveglise C."/>
            <person name="Devillers H."/>
            <person name="Friedrich A."/>
            <person name="Schacherer J."/>
        </authorList>
    </citation>
    <scope>NUCLEOTIDE SEQUENCE</scope>
    <source>
        <strain evidence="6">YJS4271</strain>
    </source>
</reference>
<organism evidence="6">
    <name type="scientific">Cyberlindnera fabianii</name>
    <name type="common">Yeast</name>
    <name type="synonym">Hansenula fabianii</name>
    <dbReference type="NCBI Taxonomy" id="36022"/>
    <lineage>
        <taxon>Eukaryota</taxon>
        <taxon>Fungi</taxon>
        <taxon>Dikarya</taxon>
        <taxon>Ascomycota</taxon>
        <taxon>Saccharomycotina</taxon>
        <taxon>Saccharomycetes</taxon>
        <taxon>Phaffomycetales</taxon>
        <taxon>Phaffomycetaceae</taxon>
        <taxon>Cyberlindnera</taxon>
    </lineage>
</organism>
<dbReference type="GO" id="GO:0043916">
    <property type="term" value="F:DNA-7-methylguanine glycosylase activity"/>
    <property type="evidence" value="ECO:0007669"/>
    <property type="project" value="TreeGrafter"/>
</dbReference>
<dbReference type="GO" id="GO:0032131">
    <property type="term" value="F:alkylated DNA binding"/>
    <property type="evidence" value="ECO:0007669"/>
    <property type="project" value="TreeGrafter"/>
</dbReference>
<dbReference type="Pfam" id="PF00730">
    <property type="entry name" value="HhH-GPD"/>
    <property type="match status" value="1"/>
</dbReference>
<feature type="compositionally biased region" description="Low complexity" evidence="4">
    <location>
        <begin position="67"/>
        <end position="76"/>
    </location>
</feature>
<evidence type="ECO:0000313" key="6">
    <source>
        <dbReference type="EMBL" id="CDR47697.1"/>
    </source>
</evidence>
<dbReference type="GO" id="GO:0008725">
    <property type="term" value="F:DNA-3-methyladenine glycosylase activity"/>
    <property type="evidence" value="ECO:0007669"/>
    <property type="project" value="TreeGrafter"/>
</dbReference>
<evidence type="ECO:0000256" key="2">
    <source>
        <dbReference type="ARBA" id="ARBA00022763"/>
    </source>
</evidence>
<dbReference type="SMART" id="SM00478">
    <property type="entry name" value="ENDO3c"/>
    <property type="match status" value="1"/>
</dbReference>
<dbReference type="Gene3D" id="1.10.340.30">
    <property type="entry name" value="Hypothetical protein, domain 2"/>
    <property type="match status" value="1"/>
</dbReference>
<feature type="domain" description="HhH-GPD" evidence="5">
    <location>
        <begin position="183"/>
        <end position="349"/>
    </location>
</feature>
<protein>
    <submittedName>
        <fullName evidence="6">CYFA0S36e00540g1_1</fullName>
    </submittedName>
</protein>
<evidence type="ECO:0000259" key="5">
    <source>
        <dbReference type="SMART" id="SM00478"/>
    </source>
</evidence>
<dbReference type="InterPro" id="IPR051912">
    <property type="entry name" value="Alkylbase_DNA_Glycosylase/TA"/>
</dbReference>
<dbReference type="GO" id="GO:0006307">
    <property type="term" value="P:DNA alkylation repair"/>
    <property type="evidence" value="ECO:0007669"/>
    <property type="project" value="TreeGrafter"/>
</dbReference>
<dbReference type="SUPFAM" id="SSF48150">
    <property type="entry name" value="DNA-glycosylase"/>
    <property type="match status" value="1"/>
</dbReference>
<feature type="region of interest" description="Disordered" evidence="4">
    <location>
        <begin position="67"/>
        <end position="102"/>
    </location>
</feature>
<keyword evidence="3" id="KW-0234">DNA repair</keyword>
<sequence>MNEDSRFSIYVLSTSTIVYRHRHRHSDKSSNKKERKGRKIMSKRILRSSATVVADTTNAAVSVTSTTSLQVSTPSTPKKRKISTIDNLNSRSPTKSPRKPKVSFKDWEQDLLKQHPIPKDLSLPKDFVAAHRPEFIKGLEHVIKVDPSLYPLAINDNFPRFTLEKKPMTTLHDQFGLLCRNIIAQQVSGAAALSIENKFKLLYDGVLPSPDQVLVTNDDLLRSAGLSARKSEYVKSIAQKFVNGEVDDEFFKTASDEEVITKLVEMKGIGEWSAKMFLVFGLHRLDVFAHDDLGVARGMSRYLETRPDKLKLAKHQVDMSLHKKKAKFHDNRKRDWIVIHDAHVNHIADDFKPYRSVFMLLLWRASSTNIEILNS</sequence>
<proteinExistence type="inferred from homology"/>
<dbReference type="AlphaFoldDB" id="A0A061BCJ0"/>
<keyword evidence="2" id="KW-0227">DNA damage</keyword>
<dbReference type="PANTHER" id="PTHR43003:SF5">
    <property type="entry name" value="DNA-3-METHYLADENINE GLYCOSYLASE"/>
    <property type="match status" value="1"/>
</dbReference>
<evidence type="ECO:0000256" key="4">
    <source>
        <dbReference type="SAM" id="MobiDB-lite"/>
    </source>
</evidence>
<dbReference type="GO" id="GO:0032993">
    <property type="term" value="C:protein-DNA complex"/>
    <property type="evidence" value="ECO:0007669"/>
    <property type="project" value="TreeGrafter"/>
</dbReference>
<dbReference type="GO" id="GO:0005634">
    <property type="term" value="C:nucleus"/>
    <property type="evidence" value="ECO:0007669"/>
    <property type="project" value="TreeGrafter"/>
</dbReference>
<dbReference type="FunFam" id="1.10.340.30:FF:000004">
    <property type="entry name" value="DNA-3-methyladenine glycosylase II"/>
    <property type="match status" value="1"/>
</dbReference>
<name>A0A061BCJ0_CYBFA</name>
<dbReference type="GO" id="GO:0006285">
    <property type="term" value="P:base-excision repair, AP site formation"/>
    <property type="evidence" value="ECO:0007669"/>
    <property type="project" value="TreeGrafter"/>
</dbReference>
<evidence type="ECO:0000256" key="1">
    <source>
        <dbReference type="ARBA" id="ARBA00010817"/>
    </source>
</evidence>